<evidence type="ECO:0000256" key="6">
    <source>
        <dbReference type="HAMAP-Rule" id="MF_00221"/>
    </source>
</evidence>
<feature type="transmembrane region" description="Helical" evidence="6">
    <location>
        <begin position="342"/>
        <end position="368"/>
    </location>
</feature>
<dbReference type="AlphaFoldDB" id="A0A4V0Z0I6"/>
<organism evidence="7 8">
    <name type="scientific">Ktedonosporobacter rubrisoli</name>
    <dbReference type="NCBI Taxonomy" id="2509675"/>
    <lineage>
        <taxon>Bacteria</taxon>
        <taxon>Bacillati</taxon>
        <taxon>Chloroflexota</taxon>
        <taxon>Ktedonobacteria</taxon>
        <taxon>Ktedonobacterales</taxon>
        <taxon>Ktedonosporobacteraceae</taxon>
        <taxon>Ktedonosporobacter</taxon>
    </lineage>
</organism>
<dbReference type="Pfam" id="PF01566">
    <property type="entry name" value="Nramp"/>
    <property type="match status" value="1"/>
</dbReference>
<evidence type="ECO:0000256" key="1">
    <source>
        <dbReference type="ARBA" id="ARBA00004141"/>
    </source>
</evidence>
<evidence type="ECO:0000256" key="4">
    <source>
        <dbReference type="ARBA" id="ARBA00022989"/>
    </source>
</evidence>
<evidence type="ECO:0000313" key="7">
    <source>
        <dbReference type="EMBL" id="QBD83351.1"/>
    </source>
</evidence>
<dbReference type="HAMAP" id="MF_00221">
    <property type="entry name" value="NRAMP"/>
    <property type="match status" value="1"/>
</dbReference>
<dbReference type="PRINTS" id="PR00447">
    <property type="entry name" value="NATRESASSCMP"/>
</dbReference>
<dbReference type="NCBIfam" id="NF001923">
    <property type="entry name" value="PRK00701.1"/>
    <property type="match status" value="1"/>
</dbReference>
<dbReference type="GO" id="GO:0005384">
    <property type="term" value="F:manganese ion transmembrane transporter activity"/>
    <property type="evidence" value="ECO:0007669"/>
    <property type="project" value="TreeGrafter"/>
</dbReference>
<name>A0A4V0Z0I6_KTERU</name>
<protein>
    <recommendedName>
        <fullName evidence="6">Divalent metal cation transporter MntH</fullName>
    </recommendedName>
</protein>
<comment type="function">
    <text evidence="6">H(+)-stimulated, divalent metal cation uptake system.</text>
</comment>
<dbReference type="NCBIfam" id="NF037982">
    <property type="entry name" value="Nramp_1"/>
    <property type="match status" value="1"/>
</dbReference>
<evidence type="ECO:0000256" key="3">
    <source>
        <dbReference type="ARBA" id="ARBA00022692"/>
    </source>
</evidence>
<evidence type="ECO:0000256" key="2">
    <source>
        <dbReference type="ARBA" id="ARBA00022448"/>
    </source>
</evidence>
<feature type="transmembrane region" description="Helical" evidence="6">
    <location>
        <begin position="143"/>
        <end position="164"/>
    </location>
</feature>
<dbReference type="GO" id="GO:0015293">
    <property type="term" value="F:symporter activity"/>
    <property type="evidence" value="ECO:0007669"/>
    <property type="project" value="UniProtKB-UniRule"/>
</dbReference>
<keyword evidence="6" id="KW-1003">Cell membrane</keyword>
<dbReference type="Proteomes" id="UP000290365">
    <property type="component" value="Chromosome"/>
</dbReference>
<comment type="subcellular location">
    <subcellularLocation>
        <location evidence="6">Cell membrane</location>
        <topology evidence="6">Multi-pass membrane protein</topology>
    </subcellularLocation>
    <subcellularLocation>
        <location evidence="1">Membrane</location>
        <topology evidence="1">Multi-pass membrane protein</topology>
    </subcellularLocation>
</comment>
<comment type="similarity">
    <text evidence="6">Belongs to the NRAMP family.</text>
</comment>
<keyword evidence="6" id="KW-0406">Ion transport</keyword>
<dbReference type="EMBL" id="CP035758">
    <property type="protein sequence ID" value="QBD83351.1"/>
    <property type="molecule type" value="Genomic_DNA"/>
</dbReference>
<dbReference type="GO" id="GO:0034755">
    <property type="term" value="P:iron ion transmembrane transport"/>
    <property type="evidence" value="ECO:0007669"/>
    <property type="project" value="TreeGrafter"/>
</dbReference>
<dbReference type="RefSeq" id="WP_129894414.1">
    <property type="nucleotide sequence ID" value="NZ_CP035758.1"/>
</dbReference>
<keyword evidence="8" id="KW-1185">Reference proteome</keyword>
<feature type="transmembrane region" description="Helical" evidence="6">
    <location>
        <begin position="74"/>
        <end position="96"/>
    </location>
</feature>
<feature type="transmembrane region" description="Helical" evidence="6">
    <location>
        <begin position="176"/>
        <end position="195"/>
    </location>
</feature>
<sequence length="444" mass="47777">MRDGATGVEEALVNIPEESGTRAAARAALNGHKKGLLRFLPFLGPAFIACVAYIDPGNFATNIQGGSAFGYNLLWVIVLANLMAMLMQTMSAKLGLATGKNLAELSHLHFKKPVVYAMWIICEIMAMSTDLAEFLGASIAINLLFGIPLLYATLITGVATYLILTLERRGFRPLEAVIISLVGVIAICYVIETFLSRPNWGQIGFHAVIPWLGGTQSVLFSVGIIGATVMPHVIYLHSSLTQQRVIPRSEEEARKIFRWSIPDVVIAMGLAGLVNMAMLYMAAATFHANGKADVADINSAYQTLAPLLGGTASLVFAISLLASGLSSSTVGTMAGQVIMQGFVGFTIPVWLRRLVTMLPAILVAAIGLNPTNTLVVSQVVLSFVLPLPVITMIMFTRRRDLMGTLVNKPLTTWAAIACSAVILSLNVWLLYSTFAPLLGWWLPT</sequence>
<keyword evidence="3 6" id="KW-0812">Transmembrane</keyword>
<keyword evidence="5 6" id="KW-0472">Membrane</keyword>
<feature type="transmembrane region" description="Helical" evidence="6">
    <location>
        <begin position="256"/>
        <end position="283"/>
    </location>
</feature>
<dbReference type="OrthoDB" id="9787548at2"/>
<dbReference type="PANTHER" id="PTHR11706">
    <property type="entry name" value="SOLUTE CARRIER PROTEIN FAMILY 11 MEMBER"/>
    <property type="match status" value="1"/>
</dbReference>
<feature type="transmembrane region" description="Helical" evidence="6">
    <location>
        <begin position="374"/>
        <end position="395"/>
    </location>
</feature>
<gene>
    <name evidence="6" type="primary">mntH</name>
    <name evidence="7" type="ORF">EPA93_02455</name>
</gene>
<accession>A0A4V0Z0I6</accession>
<dbReference type="KEGG" id="kbs:EPA93_02455"/>
<dbReference type="PANTHER" id="PTHR11706:SF33">
    <property type="entry name" value="NATURAL RESISTANCE-ASSOCIATED MACROPHAGE PROTEIN 2"/>
    <property type="match status" value="1"/>
</dbReference>
<dbReference type="NCBIfam" id="TIGR01197">
    <property type="entry name" value="nramp"/>
    <property type="match status" value="1"/>
</dbReference>
<dbReference type="InterPro" id="IPR001046">
    <property type="entry name" value="NRAMP_fam"/>
</dbReference>
<evidence type="ECO:0000313" key="8">
    <source>
        <dbReference type="Proteomes" id="UP000290365"/>
    </source>
</evidence>
<feature type="transmembrane region" description="Helical" evidence="6">
    <location>
        <begin position="215"/>
        <end position="235"/>
    </location>
</feature>
<reference evidence="7 8" key="1">
    <citation type="submission" date="2019-01" db="EMBL/GenBank/DDBJ databases">
        <title>Ktedonosporobacter rubrisoli SCAWS-G2.</title>
        <authorList>
            <person name="Huang Y."/>
            <person name="Yan B."/>
        </authorList>
    </citation>
    <scope>NUCLEOTIDE SEQUENCE [LARGE SCALE GENOMIC DNA]</scope>
    <source>
        <strain evidence="7 8">SCAWS-G2</strain>
    </source>
</reference>
<keyword evidence="6" id="KW-0769">Symport</keyword>
<feature type="transmembrane region" description="Helical" evidence="6">
    <location>
        <begin position="303"/>
        <end position="322"/>
    </location>
</feature>
<dbReference type="GO" id="GO:0005886">
    <property type="term" value="C:plasma membrane"/>
    <property type="evidence" value="ECO:0007669"/>
    <property type="project" value="UniProtKB-SubCell"/>
</dbReference>
<evidence type="ECO:0000256" key="5">
    <source>
        <dbReference type="ARBA" id="ARBA00023136"/>
    </source>
</evidence>
<feature type="transmembrane region" description="Helical" evidence="6">
    <location>
        <begin position="416"/>
        <end position="442"/>
    </location>
</feature>
<keyword evidence="2 6" id="KW-0813">Transport</keyword>
<feature type="transmembrane region" description="Helical" evidence="6">
    <location>
        <begin position="36"/>
        <end position="54"/>
    </location>
</feature>
<dbReference type="GO" id="GO:0046872">
    <property type="term" value="F:metal ion binding"/>
    <property type="evidence" value="ECO:0007669"/>
    <property type="project" value="UniProtKB-UniRule"/>
</dbReference>
<proteinExistence type="inferred from homology"/>
<keyword evidence="4 6" id="KW-1133">Transmembrane helix</keyword>
<dbReference type="GO" id="GO:0015086">
    <property type="term" value="F:cadmium ion transmembrane transporter activity"/>
    <property type="evidence" value="ECO:0007669"/>
    <property type="project" value="TreeGrafter"/>
</dbReference>